<sequence length="458" mass="51118">MQNSASQLRDRLLQALDQDNNVVDMAATMEVIALLEKTPVTREILETTRLGKYVNEMRRKTTNEMLARRAKSLLRQWRKTCLNHQNGLSSEQSVGNLSSRNHKVQGSPGSPGRSLPSSTCSSPAFPISRPETPSASMGGKGASSSVSLKGRIPPMDPTFIPTIDTWSQERTSHKYASNKRLRKDNPPENDFSPPLPKKPHFSVLEIESDVEPLVNGTGTRAVSLPVGLEETSRDSFYSDKSDTKVPGAVILGLRKKGSRRKMVQQTDVLLEKFQYLQRSSKVKTTEELVQQYGSPLKEKPANENVMGRPGRPVDPAGIRDEMMHKWLEAQSSEEHVTPEVEIIEEEPSRSPPSPCPPPPPCQTSSSVDKILSRLPPLDYDAIQSYIEKCEEERAMEEEEKPEPVPVTAEAVQRLHSEEVPNLNGNQNFDGEFRQWHQAVSVPSYNGDLLHILPYVVID</sequence>
<dbReference type="GO" id="GO:0006357">
    <property type="term" value="P:regulation of transcription by RNA polymerase II"/>
    <property type="evidence" value="ECO:0007669"/>
    <property type="project" value="InterPro"/>
</dbReference>
<dbReference type="GO" id="GO:0003712">
    <property type="term" value="F:transcription coregulator activity"/>
    <property type="evidence" value="ECO:0007669"/>
    <property type="project" value="TreeGrafter"/>
</dbReference>
<dbReference type="GO" id="GO:0010628">
    <property type="term" value="P:positive regulation of gene expression"/>
    <property type="evidence" value="ECO:0007669"/>
    <property type="project" value="TreeGrafter"/>
</dbReference>
<evidence type="ECO:0000256" key="10">
    <source>
        <dbReference type="SAM" id="MobiDB-lite"/>
    </source>
</evidence>
<comment type="similarity">
    <text evidence="2">Belongs to the Mediator complex subunit 26 family.</text>
</comment>
<keyword evidence="7 9" id="KW-0539">Nucleus</keyword>
<dbReference type="SUPFAM" id="SSF47676">
    <property type="entry name" value="Conserved domain common to transcription factors TFIIS, elongin A, CRSP70"/>
    <property type="match status" value="1"/>
</dbReference>
<dbReference type="EMBL" id="CAJPEV010000444">
    <property type="protein sequence ID" value="CAG0885372.1"/>
    <property type="molecule type" value="Genomic_DNA"/>
</dbReference>
<feature type="compositionally biased region" description="Pro residues" evidence="10">
    <location>
        <begin position="349"/>
        <end position="361"/>
    </location>
</feature>
<gene>
    <name evidence="12" type="ORF">DSTB1V02_LOCUS3445</name>
</gene>
<evidence type="ECO:0000256" key="3">
    <source>
        <dbReference type="ARBA" id="ARBA00019686"/>
    </source>
</evidence>
<dbReference type="SMART" id="SM00509">
    <property type="entry name" value="TFS2N"/>
    <property type="match status" value="1"/>
</dbReference>
<feature type="region of interest" description="Disordered" evidence="10">
    <location>
        <begin position="85"/>
        <end position="196"/>
    </location>
</feature>
<dbReference type="InterPro" id="IPR017923">
    <property type="entry name" value="TFIIS_N"/>
</dbReference>
<evidence type="ECO:0000256" key="6">
    <source>
        <dbReference type="ARBA" id="ARBA00023163"/>
    </source>
</evidence>
<feature type="compositionally biased region" description="Low complexity" evidence="10">
    <location>
        <begin position="134"/>
        <end position="147"/>
    </location>
</feature>
<dbReference type="GO" id="GO:0016592">
    <property type="term" value="C:mediator complex"/>
    <property type="evidence" value="ECO:0007669"/>
    <property type="project" value="InterPro"/>
</dbReference>
<dbReference type="Proteomes" id="UP000677054">
    <property type="component" value="Unassembled WGS sequence"/>
</dbReference>
<evidence type="ECO:0000256" key="4">
    <source>
        <dbReference type="ARBA" id="ARBA00023015"/>
    </source>
</evidence>
<reference evidence="12" key="1">
    <citation type="submission" date="2020-11" db="EMBL/GenBank/DDBJ databases">
        <authorList>
            <person name="Tran Van P."/>
        </authorList>
    </citation>
    <scope>NUCLEOTIDE SEQUENCE</scope>
</reference>
<evidence type="ECO:0000259" key="11">
    <source>
        <dbReference type="PROSITE" id="PS51319"/>
    </source>
</evidence>
<evidence type="ECO:0000256" key="7">
    <source>
        <dbReference type="ARBA" id="ARBA00023242"/>
    </source>
</evidence>
<feature type="compositionally biased region" description="Polar residues" evidence="10">
    <location>
        <begin position="85"/>
        <end position="99"/>
    </location>
</feature>
<evidence type="ECO:0000313" key="13">
    <source>
        <dbReference type="Proteomes" id="UP000677054"/>
    </source>
</evidence>
<evidence type="ECO:0000313" key="12">
    <source>
        <dbReference type="EMBL" id="CAD7243527.1"/>
    </source>
</evidence>
<organism evidence="12">
    <name type="scientific">Darwinula stevensoni</name>
    <dbReference type="NCBI Taxonomy" id="69355"/>
    <lineage>
        <taxon>Eukaryota</taxon>
        <taxon>Metazoa</taxon>
        <taxon>Ecdysozoa</taxon>
        <taxon>Arthropoda</taxon>
        <taxon>Crustacea</taxon>
        <taxon>Oligostraca</taxon>
        <taxon>Ostracoda</taxon>
        <taxon>Podocopa</taxon>
        <taxon>Podocopida</taxon>
        <taxon>Darwinulocopina</taxon>
        <taxon>Darwinuloidea</taxon>
        <taxon>Darwinulidae</taxon>
        <taxon>Darwinula</taxon>
    </lineage>
</organism>
<dbReference type="PANTHER" id="PTHR15201">
    <property type="entry name" value="CRSP70"/>
    <property type="match status" value="1"/>
</dbReference>
<feature type="compositionally biased region" description="Basic and acidic residues" evidence="10">
    <location>
        <begin position="329"/>
        <end position="338"/>
    </location>
</feature>
<proteinExistence type="inferred from homology"/>
<evidence type="ECO:0000256" key="9">
    <source>
        <dbReference type="PROSITE-ProRule" id="PRU00649"/>
    </source>
</evidence>
<dbReference type="InterPro" id="IPR003617">
    <property type="entry name" value="TFIIS/CRSP70_N_sub"/>
</dbReference>
<keyword evidence="6" id="KW-0804">Transcription</keyword>
<protein>
    <recommendedName>
        <fullName evidence="3">Mediator of RNA polymerase II transcription subunit 26</fullName>
    </recommendedName>
    <alternativeName>
        <fullName evidence="8">Mediator complex subunit 26</fullName>
    </alternativeName>
</protein>
<feature type="compositionally biased region" description="Low complexity" evidence="10">
    <location>
        <begin position="106"/>
        <end position="118"/>
    </location>
</feature>
<accession>A0A7R8X4P7</accession>
<dbReference type="CDD" id="cd00183">
    <property type="entry name" value="TFIIS_I"/>
    <property type="match status" value="1"/>
</dbReference>
<dbReference type="PROSITE" id="PS51319">
    <property type="entry name" value="TFIIS_N"/>
    <property type="match status" value="1"/>
</dbReference>
<evidence type="ECO:0000256" key="2">
    <source>
        <dbReference type="ARBA" id="ARBA00009681"/>
    </source>
</evidence>
<dbReference type="PANTHER" id="PTHR15201:SF1">
    <property type="entry name" value="MEDIATOR OF RNA POLYMERASE II TRANSCRIPTION SUBUNIT 26"/>
    <property type="match status" value="1"/>
</dbReference>
<feature type="region of interest" description="Disordered" evidence="10">
    <location>
        <begin position="329"/>
        <end position="367"/>
    </location>
</feature>
<name>A0A7R8X4P7_9CRUS</name>
<dbReference type="InterPro" id="IPR035441">
    <property type="entry name" value="TFIIS/LEDGF_dom_sf"/>
</dbReference>
<dbReference type="Pfam" id="PF08711">
    <property type="entry name" value="Med26"/>
    <property type="match status" value="1"/>
</dbReference>
<dbReference type="InterPro" id="IPR042376">
    <property type="entry name" value="MED26"/>
</dbReference>
<evidence type="ECO:0000256" key="1">
    <source>
        <dbReference type="ARBA" id="ARBA00004123"/>
    </source>
</evidence>
<dbReference type="AlphaFoldDB" id="A0A7R8X4P7"/>
<dbReference type="GO" id="GO:0070847">
    <property type="term" value="C:core mediator complex"/>
    <property type="evidence" value="ECO:0007669"/>
    <property type="project" value="TreeGrafter"/>
</dbReference>
<dbReference type="EMBL" id="LR899961">
    <property type="protein sequence ID" value="CAD7243527.1"/>
    <property type="molecule type" value="Genomic_DNA"/>
</dbReference>
<evidence type="ECO:0000256" key="8">
    <source>
        <dbReference type="ARBA" id="ARBA00031968"/>
    </source>
</evidence>
<keyword evidence="4" id="KW-0805">Transcription regulation</keyword>
<comment type="subcellular location">
    <subcellularLocation>
        <location evidence="1 9">Nucleus</location>
    </subcellularLocation>
</comment>
<dbReference type="OrthoDB" id="550309at2759"/>
<keyword evidence="13" id="KW-1185">Reference proteome</keyword>
<keyword evidence="5" id="KW-0010">Activator</keyword>
<evidence type="ECO:0000256" key="5">
    <source>
        <dbReference type="ARBA" id="ARBA00023159"/>
    </source>
</evidence>
<dbReference type="Gene3D" id="1.20.930.10">
    <property type="entry name" value="Conserved domain common to transcription factors TFIIS, elongin A, CRSP70"/>
    <property type="match status" value="1"/>
</dbReference>
<feature type="domain" description="TFIIS N-terminal" evidence="11">
    <location>
        <begin position="1"/>
        <end position="84"/>
    </location>
</feature>